<evidence type="ECO:0000313" key="6">
    <source>
        <dbReference type="Proteomes" id="UP000093694"/>
    </source>
</evidence>
<name>A0A166TXA8_9CLOT</name>
<dbReference type="PANTHER" id="PTHR30029:SF2">
    <property type="entry name" value="STAGE V SPORULATION PROTEIN R"/>
    <property type="match status" value="1"/>
</dbReference>
<dbReference type="Pfam" id="PF24755">
    <property type="entry name" value="SpoVR_C"/>
    <property type="match status" value="1"/>
</dbReference>
<comment type="caution">
    <text evidence="3">The sequence shown here is derived from an EMBL/GenBank/DDBJ whole genome shotgun (WGS) entry which is preliminary data.</text>
</comment>
<reference evidence="3 5" key="1">
    <citation type="journal article" date="2015" name="Biotechnol. Bioeng.">
        <title>Genome sequence and phenotypic characterization of Caulobacter segnis.</title>
        <authorList>
            <person name="Patel S."/>
            <person name="Fletcher B."/>
            <person name="Scott D.C."/>
            <person name="Ely B."/>
        </authorList>
    </citation>
    <scope>NUCLEOTIDE SEQUENCE [LARGE SCALE GENOMIC DNA]</scope>
    <source>
        <strain evidence="3 5">PS02</strain>
    </source>
</reference>
<dbReference type="PANTHER" id="PTHR30029">
    <property type="entry name" value="STAGE V SPORULATION PROTEIN R"/>
    <property type="match status" value="1"/>
</dbReference>
<keyword evidence="6" id="KW-1185">Reference proteome</keyword>
<dbReference type="Pfam" id="PF04293">
    <property type="entry name" value="SpoVR"/>
    <property type="match status" value="1"/>
</dbReference>
<evidence type="ECO:0000259" key="2">
    <source>
        <dbReference type="Pfam" id="PF24755"/>
    </source>
</evidence>
<dbReference type="Proteomes" id="UP000077384">
    <property type="component" value="Unassembled WGS sequence"/>
</dbReference>
<gene>
    <name evidence="4" type="ORF">CLCOS_14240</name>
    <name evidence="3" type="ORF">WX73_03413</name>
</gene>
<dbReference type="InterPro" id="IPR007390">
    <property type="entry name" value="Spore_V_R"/>
</dbReference>
<evidence type="ECO:0000313" key="3">
    <source>
        <dbReference type="EMBL" id="OAA94313.1"/>
    </source>
</evidence>
<dbReference type="AlphaFoldDB" id="A0A166TXA8"/>
<feature type="domain" description="SpoVR-like C-terminal" evidence="2">
    <location>
        <begin position="352"/>
        <end position="402"/>
    </location>
</feature>
<dbReference type="InterPro" id="IPR056174">
    <property type="entry name" value="SpoVR_N"/>
</dbReference>
<dbReference type="InterPro" id="IPR057008">
    <property type="entry name" value="SpoVR-like_C"/>
</dbReference>
<organism evidence="3 5">
    <name type="scientific">Clostridium coskatii</name>
    <dbReference type="NCBI Taxonomy" id="1705578"/>
    <lineage>
        <taxon>Bacteria</taxon>
        <taxon>Bacillati</taxon>
        <taxon>Bacillota</taxon>
        <taxon>Clostridia</taxon>
        <taxon>Eubacteriales</taxon>
        <taxon>Clostridiaceae</taxon>
        <taxon>Clostridium</taxon>
    </lineage>
</organism>
<accession>A0A166TXA8</accession>
<dbReference type="EMBL" id="LITQ01000004">
    <property type="protein sequence ID" value="OAA94313.1"/>
    <property type="molecule type" value="Genomic_DNA"/>
</dbReference>
<dbReference type="PATRIC" id="fig|1705578.3.peg.3484"/>
<sequence>MIFLEYTGTDLEKWCDIIEDTSKKSGLDFYPQEFEIVSYTDMIGYEAYLGMPARYPHWSFGKSYDRTKSLYKYNLTGLPYEMVINSNPCLAYLMKDNTLLLQILTMAHVYGHNDFFKNNRLFKEGTKASYTLEMFKNDADMIREYINDPSIGYEGVEKILNAAHSIRFQTNRTIGAKKTEEESKEDLIDFIINHSQLEEWQKNVLYVVKKETAYFIPQVETKIMNEGWASYWHYKTLNRLDLSPSLHIEFIKRHNDIITPIMGGINPYYIGFKIFEDLDKRYGENKIFEVRALERDASFIRRYLTKELCYELNLFEYAKQRSDYVIKEIPDEKGWIEIRNTLCNNCSMGSIPNIVVDDILKKDNTLVLKHIYDGRELNSNYMEATLKCIYELWGYPVKLNTKISKEDIEVCCSEPTTITYKTLRCD</sequence>
<proteinExistence type="predicted"/>
<protein>
    <submittedName>
        <fullName evidence="3">SpoVR family protein</fullName>
    </submittedName>
</protein>
<evidence type="ECO:0000313" key="5">
    <source>
        <dbReference type="Proteomes" id="UP000077384"/>
    </source>
</evidence>
<dbReference type="EMBL" id="LROR01000037">
    <property type="protein sequence ID" value="OBR95631.1"/>
    <property type="molecule type" value="Genomic_DNA"/>
</dbReference>
<dbReference type="Proteomes" id="UP000093694">
    <property type="component" value="Unassembled WGS sequence"/>
</dbReference>
<evidence type="ECO:0000259" key="1">
    <source>
        <dbReference type="Pfam" id="PF04293"/>
    </source>
</evidence>
<evidence type="ECO:0000313" key="4">
    <source>
        <dbReference type="EMBL" id="OBR95631.1"/>
    </source>
</evidence>
<reference evidence="4 6" key="2">
    <citation type="journal article" date="2016" name="Front. Microbiol.">
        <title>Industrial Acetogenic Biocatalysts: A Comparative Metabolic and Genomic Analysis.</title>
        <authorList>
            <person name="Bengelsdorf F."/>
            <person name="Poehlein A."/>
            <person name="Sonja S."/>
            <person name="Erz C."/>
            <person name="Hummel T."/>
            <person name="Hoffmeister S."/>
            <person name="Daniel R."/>
            <person name="Durre P."/>
        </authorList>
    </citation>
    <scope>NUCLEOTIDE SEQUENCE [LARGE SCALE GENOMIC DNA]</scope>
    <source>
        <strain evidence="4 6">PTA-10522</strain>
    </source>
</reference>
<feature type="domain" description="SpoVR protein-like N-terminal" evidence="1">
    <location>
        <begin position="7"/>
        <end position="183"/>
    </location>
</feature>